<dbReference type="EMBL" id="JYDH01003594">
    <property type="protein sequence ID" value="KRY05544.1"/>
    <property type="molecule type" value="Genomic_DNA"/>
</dbReference>
<feature type="non-terminal residue" evidence="1">
    <location>
        <position position="61"/>
    </location>
</feature>
<evidence type="ECO:0000313" key="2">
    <source>
        <dbReference type="Proteomes" id="UP000054776"/>
    </source>
</evidence>
<dbReference type="Proteomes" id="UP000054776">
    <property type="component" value="Unassembled WGS sequence"/>
</dbReference>
<evidence type="ECO:0000313" key="1">
    <source>
        <dbReference type="EMBL" id="KRY05544.1"/>
    </source>
</evidence>
<comment type="caution">
    <text evidence="1">The sequence shown here is derived from an EMBL/GenBank/DDBJ whole genome shotgun (WGS) entry which is preliminary data.</text>
</comment>
<sequence>LALSMTLFCHGRSHLTITDTTCNGNRMQFDQPQKGRSSDKCETVNGLGICCYVEIKSSLTN</sequence>
<organism evidence="1 2">
    <name type="scientific">Trichinella spiralis</name>
    <name type="common">Trichina worm</name>
    <dbReference type="NCBI Taxonomy" id="6334"/>
    <lineage>
        <taxon>Eukaryota</taxon>
        <taxon>Metazoa</taxon>
        <taxon>Ecdysozoa</taxon>
        <taxon>Nematoda</taxon>
        <taxon>Enoplea</taxon>
        <taxon>Dorylaimia</taxon>
        <taxon>Trichinellida</taxon>
        <taxon>Trichinellidae</taxon>
        <taxon>Trichinella</taxon>
    </lineage>
</organism>
<accession>A0A0V0YZJ4</accession>
<protein>
    <submittedName>
        <fullName evidence="1">Uncharacterized protein</fullName>
    </submittedName>
</protein>
<feature type="non-terminal residue" evidence="1">
    <location>
        <position position="1"/>
    </location>
</feature>
<name>A0A0V0YZJ4_TRISP</name>
<dbReference type="OrthoDB" id="5919120at2759"/>
<dbReference type="InParanoid" id="A0A0V0YZJ4"/>
<proteinExistence type="predicted"/>
<dbReference type="AlphaFoldDB" id="A0A0V0YZJ4"/>
<keyword evidence="2" id="KW-1185">Reference proteome</keyword>
<gene>
    <name evidence="1" type="ORF">T01_12865</name>
</gene>
<reference evidence="1 2" key="1">
    <citation type="submission" date="2015-01" db="EMBL/GenBank/DDBJ databases">
        <title>Evolution of Trichinella species and genotypes.</title>
        <authorList>
            <person name="Korhonen P.K."/>
            <person name="Edoardo P."/>
            <person name="Giuseppe L.R."/>
            <person name="Gasser R.B."/>
        </authorList>
    </citation>
    <scope>NUCLEOTIDE SEQUENCE [LARGE SCALE GENOMIC DNA]</scope>
    <source>
        <strain evidence="1">ISS3</strain>
    </source>
</reference>